<dbReference type="GeneID" id="103603198"/>
<evidence type="ECO:0000313" key="2">
    <source>
        <dbReference type="Proteomes" id="UP000694923"/>
    </source>
</evidence>
<dbReference type="InterPro" id="IPR036051">
    <property type="entry name" value="KRAB_dom_sf"/>
</dbReference>
<dbReference type="SMART" id="SM00349">
    <property type="entry name" value="KRAB"/>
    <property type="match status" value="1"/>
</dbReference>
<dbReference type="CDD" id="cd07765">
    <property type="entry name" value="KRAB_A-box"/>
    <property type="match status" value="1"/>
</dbReference>
<feature type="domain" description="KRAB" evidence="1">
    <location>
        <begin position="55"/>
        <end position="126"/>
    </location>
</feature>
<dbReference type="Proteomes" id="UP000694923">
    <property type="component" value="Unplaced"/>
</dbReference>
<dbReference type="Pfam" id="PF01352">
    <property type="entry name" value="KRAB"/>
    <property type="match status" value="1"/>
</dbReference>
<protein>
    <submittedName>
        <fullName evidence="3">Zinc finger protein 736-like</fullName>
    </submittedName>
</protein>
<dbReference type="PANTHER" id="PTHR23232">
    <property type="entry name" value="KRAB DOMAIN C2H2 ZINC FINGER"/>
    <property type="match status" value="1"/>
</dbReference>
<dbReference type="RefSeq" id="XP_008585913.1">
    <property type="nucleotide sequence ID" value="XM_008587691.1"/>
</dbReference>
<proteinExistence type="predicted"/>
<name>A0ABM0RZ72_GALVR</name>
<dbReference type="PROSITE" id="PS50805">
    <property type="entry name" value="KRAB"/>
    <property type="match status" value="1"/>
</dbReference>
<dbReference type="SUPFAM" id="SSF109640">
    <property type="entry name" value="KRAB domain (Kruppel-associated box)"/>
    <property type="match status" value="1"/>
</dbReference>
<accession>A0ABM0RZ72</accession>
<reference evidence="3" key="1">
    <citation type="submission" date="2025-08" db="UniProtKB">
        <authorList>
            <consortium name="RefSeq"/>
        </authorList>
    </citation>
    <scope>IDENTIFICATION</scope>
</reference>
<organism evidence="2 3">
    <name type="scientific">Galeopterus variegatus</name>
    <name type="common">Malayan flying lemur</name>
    <name type="synonym">Cynocephalus variegatus</name>
    <dbReference type="NCBI Taxonomy" id="482537"/>
    <lineage>
        <taxon>Eukaryota</taxon>
        <taxon>Metazoa</taxon>
        <taxon>Chordata</taxon>
        <taxon>Craniata</taxon>
        <taxon>Vertebrata</taxon>
        <taxon>Euteleostomi</taxon>
        <taxon>Mammalia</taxon>
        <taxon>Eutheria</taxon>
        <taxon>Euarchontoglires</taxon>
        <taxon>Dermoptera</taxon>
        <taxon>Cynocephalidae</taxon>
        <taxon>Galeopterus</taxon>
    </lineage>
</organism>
<sequence>MIHLSPMERVNHLPAAGMSCIICADLRIPVGHRCCVQPPGPPIAEEDTKLSVGLSAFGDVAVEFSPEEWECLDPAQWNLCRDVMLEIYRNLVSLGLPVFKLDLAIFLEQRKEYRNMQRELTVANPGR</sequence>
<dbReference type="InterPro" id="IPR050169">
    <property type="entry name" value="Krueppel_C2H2_ZnF"/>
</dbReference>
<dbReference type="Gene3D" id="6.10.140.140">
    <property type="match status" value="1"/>
</dbReference>
<evidence type="ECO:0000259" key="1">
    <source>
        <dbReference type="PROSITE" id="PS50805"/>
    </source>
</evidence>
<gene>
    <name evidence="3" type="primary">LOC103603198</name>
</gene>
<keyword evidence="2" id="KW-1185">Reference proteome</keyword>
<dbReference type="PANTHER" id="PTHR23232:SF158">
    <property type="entry name" value="KRAB DOMAIN-CONTAINING PROTEIN 5"/>
    <property type="match status" value="1"/>
</dbReference>
<evidence type="ECO:0000313" key="3">
    <source>
        <dbReference type="RefSeq" id="XP_008585913.1"/>
    </source>
</evidence>
<dbReference type="InterPro" id="IPR001909">
    <property type="entry name" value="KRAB"/>
</dbReference>